<gene>
    <name evidence="2" type="ORF">M408DRAFT_7820</name>
</gene>
<dbReference type="OrthoDB" id="3275751at2759"/>
<protein>
    <submittedName>
        <fullName evidence="2">Uncharacterized protein</fullName>
    </submittedName>
</protein>
<feature type="compositionally biased region" description="Polar residues" evidence="1">
    <location>
        <begin position="104"/>
        <end position="117"/>
    </location>
</feature>
<evidence type="ECO:0000256" key="1">
    <source>
        <dbReference type="SAM" id="MobiDB-lite"/>
    </source>
</evidence>
<accession>A0A0C3B0R1</accession>
<dbReference type="AlphaFoldDB" id="A0A0C3B0R1"/>
<feature type="region of interest" description="Disordered" evidence="1">
    <location>
        <begin position="87"/>
        <end position="117"/>
    </location>
</feature>
<sequence>MSRVANTNLTIVLTVGPTPAYDGIPLGPTLSHPLYPGIPHPPSLSSNIALSQPDSFLFGQAEDSHEPGTAWTLPTKPGIGIRSPCDNPYQLPENPTFHHASPESFLSDSKATGEGHQSSLTTMGVFRDAGCQTTHSILAPIDASPSIPPYCDIQLRDIFSLTPSSTQQRQVILPSYSTENQLNGTISTNWLIQPDIARETLLRSPVFAVSQQPPVDCYSIAESRRRPNKKASLIHAIRMDDTQMTKVDVSLFSQDTSNCVDSLSALLHSMDPIRLSTKQKKCLARAFTKHSCHPSVALRSLLDYVLCSAFISDQAHEPFMADRSSVHVLERIICLPQCPPVDFGNSKSSLFTLFVDKALYRCLICGLCKTSMPRVLGCWSNGEGKMWRLVHFSARQWSLSGTELRRGGVRRHWNSMHKQIPFPFHDYPTYQRPKVIPDQPNTSAYAS</sequence>
<keyword evidence="3" id="KW-1185">Reference proteome</keyword>
<evidence type="ECO:0000313" key="2">
    <source>
        <dbReference type="EMBL" id="KIM30360.1"/>
    </source>
</evidence>
<reference evidence="3" key="2">
    <citation type="submission" date="2015-01" db="EMBL/GenBank/DDBJ databases">
        <title>Evolutionary Origins and Diversification of the Mycorrhizal Mutualists.</title>
        <authorList>
            <consortium name="DOE Joint Genome Institute"/>
            <consortium name="Mycorrhizal Genomics Consortium"/>
            <person name="Kohler A."/>
            <person name="Kuo A."/>
            <person name="Nagy L.G."/>
            <person name="Floudas D."/>
            <person name="Copeland A."/>
            <person name="Barry K.W."/>
            <person name="Cichocki N."/>
            <person name="Veneault-Fourrey C."/>
            <person name="LaButti K."/>
            <person name="Lindquist E.A."/>
            <person name="Lipzen A."/>
            <person name="Lundell T."/>
            <person name="Morin E."/>
            <person name="Murat C."/>
            <person name="Riley R."/>
            <person name="Ohm R."/>
            <person name="Sun H."/>
            <person name="Tunlid A."/>
            <person name="Henrissat B."/>
            <person name="Grigoriev I.V."/>
            <person name="Hibbett D.S."/>
            <person name="Martin F."/>
        </authorList>
    </citation>
    <scope>NUCLEOTIDE SEQUENCE [LARGE SCALE GENOMIC DNA]</scope>
    <source>
        <strain evidence="3">MAFF 305830</strain>
    </source>
</reference>
<name>A0A0C3B0R1_SERVB</name>
<organism evidence="2 3">
    <name type="scientific">Serendipita vermifera MAFF 305830</name>
    <dbReference type="NCBI Taxonomy" id="933852"/>
    <lineage>
        <taxon>Eukaryota</taxon>
        <taxon>Fungi</taxon>
        <taxon>Dikarya</taxon>
        <taxon>Basidiomycota</taxon>
        <taxon>Agaricomycotina</taxon>
        <taxon>Agaricomycetes</taxon>
        <taxon>Sebacinales</taxon>
        <taxon>Serendipitaceae</taxon>
        <taxon>Serendipita</taxon>
    </lineage>
</organism>
<proteinExistence type="predicted"/>
<dbReference type="EMBL" id="KN824285">
    <property type="protein sequence ID" value="KIM30360.1"/>
    <property type="molecule type" value="Genomic_DNA"/>
</dbReference>
<reference evidence="2 3" key="1">
    <citation type="submission" date="2014-04" db="EMBL/GenBank/DDBJ databases">
        <authorList>
            <consortium name="DOE Joint Genome Institute"/>
            <person name="Kuo A."/>
            <person name="Zuccaro A."/>
            <person name="Kohler A."/>
            <person name="Nagy L.G."/>
            <person name="Floudas D."/>
            <person name="Copeland A."/>
            <person name="Barry K.W."/>
            <person name="Cichocki N."/>
            <person name="Veneault-Fourrey C."/>
            <person name="LaButti K."/>
            <person name="Lindquist E.A."/>
            <person name="Lipzen A."/>
            <person name="Lundell T."/>
            <person name="Morin E."/>
            <person name="Murat C."/>
            <person name="Sun H."/>
            <person name="Tunlid A."/>
            <person name="Henrissat B."/>
            <person name="Grigoriev I.V."/>
            <person name="Hibbett D.S."/>
            <person name="Martin F."/>
            <person name="Nordberg H.P."/>
            <person name="Cantor M.N."/>
            <person name="Hua S.X."/>
        </authorList>
    </citation>
    <scope>NUCLEOTIDE SEQUENCE [LARGE SCALE GENOMIC DNA]</scope>
    <source>
        <strain evidence="2 3">MAFF 305830</strain>
    </source>
</reference>
<dbReference type="HOGENOM" id="CLU_612758_0_0_1"/>
<evidence type="ECO:0000313" key="3">
    <source>
        <dbReference type="Proteomes" id="UP000054097"/>
    </source>
</evidence>
<dbReference type="Proteomes" id="UP000054097">
    <property type="component" value="Unassembled WGS sequence"/>
</dbReference>